<evidence type="ECO:0000313" key="3">
    <source>
        <dbReference type="EMBL" id="WOO79223.1"/>
    </source>
</evidence>
<feature type="coiled-coil region" evidence="1">
    <location>
        <begin position="123"/>
        <end position="150"/>
    </location>
</feature>
<dbReference type="Proteomes" id="UP000827549">
    <property type="component" value="Chromosome 2"/>
</dbReference>
<feature type="compositionally biased region" description="Basic and acidic residues" evidence="2">
    <location>
        <begin position="1"/>
        <end position="13"/>
    </location>
</feature>
<dbReference type="AlphaFoldDB" id="A0AAF0Y941"/>
<organism evidence="3 4">
    <name type="scientific">Vanrija pseudolonga</name>
    <dbReference type="NCBI Taxonomy" id="143232"/>
    <lineage>
        <taxon>Eukaryota</taxon>
        <taxon>Fungi</taxon>
        <taxon>Dikarya</taxon>
        <taxon>Basidiomycota</taxon>
        <taxon>Agaricomycotina</taxon>
        <taxon>Tremellomycetes</taxon>
        <taxon>Trichosporonales</taxon>
        <taxon>Trichosporonaceae</taxon>
        <taxon>Vanrija</taxon>
    </lineage>
</organism>
<name>A0AAF0Y941_9TREE</name>
<protein>
    <recommendedName>
        <fullName evidence="5">Myosin tail domain-containing protein</fullName>
    </recommendedName>
</protein>
<sequence>MFGEDPLERENRALKQRTTAQDARLSVLESDVKKHEVQVKESTRIADYERDRANAEEERANKADAALREANHELAQLRLNVSNFETRLRIETDKSAGLERDLKRVEYDLECASSSAGSHSAADAKLAARVKAMEKELHRKESELAQARAVVSRGS</sequence>
<feature type="region of interest" description="Disordered" evidence="2">
    <location>
        <begin position="1"/>
        <end position="23"/>
    </location>
</feature>
<evidence type="ECO:0000256" key="2">
    <source>
        <dbReference type="SAM" id="MobiDB-lite"/>
    </source>
</evidence>
<feature type="coiled-coil region" evidence="1">
    <location>
        <begin position="38"/>
        <end position="87"/>
    </location>
</feature>
<evidence type="ECO:0000313" key="4">
    <source>
        <dbReference type="Proteomes" id="UP000827549"/>
    </source>
</evidence>
<dbReference type="EMBL" id="CP086715">
    <property type="protein sequence ID" value="WOO79223.1"/>
    <property type="molecule type" value="Genomic_DNA"/>
</dbReference>
<keyword evidence="1" id="KW-0175">Coiled coil</keyword>
<reference evidence="3" key="1">
    <citation type="submission" date="2023-10" db="EMBL/GenBank/DDBJ databases">
        <authorList>
            <person name="Noh H."/>
        </authorList>
    </citation>
    <scope>NUCLEOTIDE SEQUENCE</scope>
    <source>
        <strain evidence="3">DUCC4014</strain>
    </source>
</reference>
<gene>
    <name evidence="3" type="ORF">LOC62_02G002756</name>
</gene>
<evidence type="ECO:0008006" key="5">
    <source>
        <dbReference type="Google" id="ProtNLM"/>
    </source>
</evidence>
<proteinExistence type="predicted"/>
<keyword evidence="4" id="KW-1185">Reference proteome</keyword>
<evidence type="ECO:0000256" key="1">
    <source>
        <dbReference type="SAM" id="Coils"/>
    </source>
</evidence>
<accession>A0AAF0Y941</accession>
<dbReference type="RefSeq" id="XP_062625255.1">
    <property type="nucleotide sequence ID" value="XM_062769271.1"/>
</dbReference>
<dbReference type="GeneID" id="87806003"/>